<dbReference type="InterPro" id="IPR013563">
    <property type="entry name" value="Oligopep_ABC_C"/>
</dbReference>
<dbReference type="Pfam" id="PF08352">
    <property type="entry name" value="oligo_HPY"/>
    <property type="match status" value="2"/>
</dbReference>
<feature type="domain" description="ABC transporter" evidence="5">
    <location>
        <begin position="5"/>
        <end position="256"/>
    </location>
</feature>
<proteinExistence type="inferred from homology"/>
<dbReference type="SMART" id="SM00382">
    <property type="entry name" value="AAA"/>
    <property type="match status" value="2"/>
</dbReference>
<dbReference type="NCBIfam" id="NF007739">
    <property type="entry name" value="PRK10419.1"/>
    <property type="match status" value="2"/>
</dbReference>
<protein>
    <submittedName>
        <fullName evidence="6 7">ABC transporter ATP-binding protein</fullName>
    </submittedName>
</protein>
<evidence type="ECO:0000256" key="2">
    <source>
        <dbReference type="ARBA" id="ARBA00022448"/>
    </source>
</evidence>
<dbReference type="GO" id="GO:0015833">
    <property type="term" value="P:peptide transport"/>
    <property type="evidence" value="ECO:0007669"/>
    <property type="project" value="InterPro"/>
</dbReference>
<dbReference type="GeneID" id="82813990"/>
<dbReference type="InterPro" id="IPR017871">
    <property type="entry name" value="ABC_transporter-like_CS"/>
</dbReference>
<dbReference type="Proteomes" id="UP000317180">
    <property type="component" value="Unassembled WGS sequence"/>
</dbReference>
<evidence type="ECO:0000256" key="3">
    <source>
        <dbReference type="ARBA" id="ARBA00022741"/>
    </source>
</evidence>
<comment type="similarity">
    <text evidence="1">Belongs to the ABC transporter superfamily.</text>
</comment>
<accession>A0A3M8BDB8</accession>
<dbReference type="PANTHER" id="PTHR43776:SF7">
    <property type="entry name" value="D,D-DIPEPTIDE TRANSPORT ATP-BINDING PROTEIN DDPF-RELATED"/>
    <property type="match status" value="1"/>
</dbReference>
<sequence length="668" mass="74875">MEKVLEVKDLHVSFDTYAGEVKAVRGVSFDLHKGETLAIVGESGSGKSVTSQALMRLIPSPPGRIPKGQVLFEGRDLVTLSEKEMQDVRGRDISMIFQDPMTSLNPTMTIGNQIMESFIKHQKLSRSEARTRAVELLELVGIPFAKERVDQYPHQFSGGMRQRIVIAIALACNPKVIIADEPTTALDVSIQAQILELLKDIQKKMGTSIIFITHDLGVVANMADRVAVMYAGKIVEIGKVDEIFYDPKHPYTWGLLGSMPSLDTDDEELMSIPGSPPDMFKPPVGDAFAARNPYALKVDLEYEPPMFKISDTHYAATWLLHEMAPQIDPPASAVRRKTASAEAKKVESPRPKATISYDQREKIVEVRNLKQHFDLGGGQVLKAVDGITFDIYKGEIFGLVGESGCGKSTTGRTILRLYDATDGEVLFKGKNVHGKKSGEEKKWLNRKIQMIFQDPYSSLNPRLTVSDIIAEGLDIHKLATKEQRIAKVHELLETVGLNREHANRYPHEFSGGQRQRIGIARALAVDPEFIIADEPISALDVSIQAQVINLLKRLQKEKGLTYLFIAHDLSMVKYISDRIGVMYRGRIVELAESNRLYENPIHPYTKSLLSAIPLPDPDYERNRKRIVFDDQEYLQNQDEERVLREIEPGHYVACTQKEFERYGGGVLV</sequence>
<gene>
    <name evidence="6" type="primary">oppD_6</name>
    <name evidence="6" type="ORF">BAG01nite_36190</name>
    <name evidence="7" type="ORF">EB820_00935</name>
</gene>
<dbReference type="GO" id="GO:0055085">
    <property type="term" value="P:transmembrane transport"/>
    <property type="evidence" value="ECO:0007669"/>
    <property type="project" value="UniProtKB-ARBA"/>
</dbReference>
<dbReference type="CDD" id="cd03257">
    <property type="entry name" value="ABC_NikE_OppD_transporters"/>
    <property type="match status" value="2"/>
</dbReference>
<organism evidence="7 8">
    <name type="scientific">Brevibacillus agri</name>
    <dbReference type="NCBI Taxonomy" id="51101"/>
    <lineage>
        <taxon>Bacteria</taxon>
        <taxon>Bacillati</taxon>
        <taxon>Bacillota</taxon>
        <taxon>Bacilli</taxon>
        <taxon>Bacillales</taxon>
        <taxon>Paenibacillaceae</taxon>
        <taxon>Brevibacillus</taxon>
    </lineage>
</organism>
<dbReference type="PANTHER" id="PTHR43776">
    <property type="entry name" value="TRANSPORT ATP-BINDING PROTEIN"/>
    <property type="match status" value="1"/>
</dbReference>
<dbReference type="PROSITE" id="PS50893">
    <property type="entry name" value="ABC_TRANSPORTER_2"/>
    <property type="match status" value="2"/>
</dbReference>
<dbReference type="RefSeq" id="WP_122952420.1">
    <property type="nucleotide sequence ID" value="NZ_BJOD01000043.1"/>
</dbReference>
<dbReference type="EMBL" id="RHHN01000006">
    <property type="protein sequence ID" value="RNB61431.1"/>
    <property type="molecule type" value="Genomic_DNA"/>
</dbReference>
<dbReference type="InterPro" id="IPR003593">
    <property type="entry name" value="AAA+_ATPase"/>
</dbReference>
<evidence type="ECO:0000256" key="1">
    <source>
        <dbReference type="ARBA" id="ARBA00005417"/>
    </source>
</evidence>
<keyword evidence="2" id="KW-0813">Transport</keyword>
<keyword evidence="3" id="KW-0547">Nucleotide-binding</keyword>
<keyword evidence="9" id="KW-1185">Reference proteome</keyword>
<evidence type="ECO:0000313" key="8">
    <source>
        <dbReference type="Proteomes" id="UP000276178"/>
    </source>
</evidence>
<dbReference type="OrthoDB" id="9802264at2"/>
<name>A0A3M8BDB8_9BACL</name>
<evidence type="ECO:0000256" key="4">
    <source>
        <dbReference type="ARBA" id="ARBA00022840"/>
    </source>
</evidence>
<dbReference type="FunFam" id="3.40.50.300:FF:000016">
    <property type="entry name" value="Oligopeptide ABC transporter ATP-binding component"/>
    <property type="match status" value="2"/>
</dbReference>
<evidence type="ECO:0000313" key="9">
    <source>
        <dbReference type="Proteomes" id="UP000317180"/>
    </source>
</evidence>
<dbReference type="GO" id="GO:0005524">
    <property type="term" value="F:ATP binding"/>
    <property type="evidence" value="ECO:0007669"/>
    <property type="project" value="UniProtKB-KW"/>
</dbReference>
<reference evidence="7 8" key="1">
    <citation type="submission" date="2018-10" db="EMBL/GenBank/DDBJ databases">
        <title>Phylogenomics of Brevibacillus.</title>
        <authorList>
            <person name="Dunlap C."/>
        </authorList>
    </citation>
    <scope>NUCLEOTIDE SEQUENCE [LARGE SCALE GENOMIC DNA]</scope>
    <source>
        <strain evidence="7 8">NRRL NRS 1219</strain>
    </source>
</reference>
<dbReference type="AlphaFoldDB" id="A0A3M8BDB8"/>
<dbReference type="Proteomes" id="UP000276178">
    <property type="component" value="Unassembled WGS sequence"/>
</dbReference>
<dbReference type="SUPFAM" id="SSF52540">
    <property type="entry name" value="P-loop containing nucleoside triphosphate hydrolases"/>
    <property type="match status" value="2"/>
</dbReference>
<dbReference type="GO" id="GO:0016887">
    <property type="term" value="F:ATP hydrolysis activity"/>
    <property type="evidence" value="ECO:0007669"/>
    <property type="project" value="InterPro"/>
</dbReference>
<feature type="domain" description="ABC transporter" evidence="5">
    <location>
        <begin position="364"/>
        <end position="609"/>
    </location>
</feature>
<reference evidence="6 9" key="2">
    <citation type="submission" date="2019-06" db="EMBL/GenBank/DDBJ databases">
        <title>Whole genome shotgun sequence of Brevibacillus agri NBRC 15538.</title>
        <authorList>
            <person name="Hosoyama A."/>
            <person name="Uohara A."/>
            <person name="Ohji S."/>
            <person name="Ichikawa N."/>
        </authorList>
    </citation>
    <scope>NUCLEOTIDE SEQUENCE [LARGE SCALE GENOMIC DNA]</scope>
    <source>
        <strain evidence="6 9">NBRC 15538</strain>
    </source>
</reference>
<dbReference type="Pfam" id="PF00005">
    <property type="entry name" value="ABC_tran"/>
    <property type="match status" value="2"/>
</dbReference>
<dbReference type="InterPro" id="IPR050319">
    <property type="entry name" value="ABC_transp_ATP-bind"/>
</dbReference>
<dbReference type="Gene3D" id="3.40.50.300">
    <property type="entry name" value="P-loop containing nucleotide triphosphate hydrolases"/>
    <property type="match status" value="2"/>
</dbReference>
<dbReference type="InterPro" id="IPR003439">
    <property type="entry name" value="ABC_transporter-like_ATP-bd"/>
</dbReference>
<dbReference type="InterPro" id="IPR027417">
    <property type="entry name" value="P-loop_NTPase"/>
</dbReference>
<dbReference type="EMBL" id="BJOD01000043">
    <property type="protein sequence ID" value="GED27517.1"/>
    <property type="molecule type" value="Genomic_DNA"/>
</dbReference>
<comment type="caution">
    <text evidence="7">The sequence shown here is derived from an EMBL/GenBank/DDBJ whole genome shotgun (WGS) entry which is preliminary data.</text>
</comment>
<evidence type="ECO:0000313" key="7">
    <source>
        <dbReference type="EMBL" id="RNB61431.1"/>
    </source>
</evidence>
<dbReference type="NCBIfam" id="TIGR01727">
    <property type="entry name" value="oligo_HPY"/>
    <property type="match status" value="1"/>
</dbReference>
<dbReference type="PROSITE" id="PS00211">
    <property type="entry name" value="ABC_TRANSPORTER_1"/>
    <property type="match status" value="2"/>
</dbReference>
<dbReference type="NCBIfam" id="NF008453">
    <property type="entry name" value="PRK11308.1"/>
    <property type="match status" value="2"/>
</dbReference>
<keyword evidence="4 7" id="KW-0067">ATP-binding</keyword>
<evidence type="ECO:0000313" key="6">
    <source>
        <dbReference type="EMBL" id="GED27517.1"/>
    </source>
</evidence>
<evidence type="ECO:0000259" key="5">
    <source>
        <dbReference type="PROSITE" id="PS50893"/>
    </source>
</evidence>